<organism evidence="2 3">
    <name type="scientific">Candidatus Ornithocaccomicrobium faecavium</name>
    <dbReference type="NCBI Taxonomy" id="2840890"/>
    <lineage>
        <taxon>Bacteria</taxon>
        <taxon>Bacillati</taxon>
        <taxon>Bacillota</taxon>
        <taxon>Clostridia</taxon>
        <taxon>Candidatus Ornithocaccomicrobium</taxon>
    </lineage>
</organism>
<evidence type="ECO:0000256" key="1">
    <source>
        <dbReference type="SAM" id="SignalP"/>
    </source>
</evidence>
<gene>
    <name evidence="2" type="ORF">IAA64_13250</name>
</gene>
<dbReference type="AlphaFoldDB" id="A0A9D1P9B5"/>
<reference evidence="2" key="1">
    <citation type="submission" date="2020-10" db="EMBL/GenBank/DDBJ databases">
        <authorList>
            <person name="Gilroy R."/>
        </authorList>
    </citation>
    <scope>NUCLEOTIDE SEQUENCE</scope>
    <source>
        <strain evidence="2">CHK183-6373</strain>
    </source>
</reference>
<comment type="caution">
    <text evidence="2">The sequence shown here is derived from an EMBL/GenBank/DDBJ whole genome shotgun (WGS) entry which is preliminary data.</text>
</comment>
<accession>A0A9D1P9B5</accession>
<feature type="signal peptide" evidence="1">
    <location>
        <begin position="1"/>
        <end position="21"/>
    </location>
</feature>
<feature type="chain" id="PRO_5038340600" evidence="1">
    <location>
        <begin position="22"/>
        <end position="335"/>
    </location>
</feature>
<proteinExistence type="predicted"/>
<dbReference type="Proteomes" id="UP000886884">
    <property type="component" value="Unassembled WGS sequence"/>
</dbReference>
<reference evidence="2" key="2">
    <citation type="journal article" date="2021" name="PeerJ">
        <title>Extensive microbial diversity within the chicken gut microbiome revealed by metagenomics and culture.</title>
        <authorList>
            <person name="Gilroy R."/>
            <person name="Ravi A."/>
            <person name="Getino M."/>
            <person name="Pursley I."/>
            <person name="Horton D.L."/>
            <person name="Alikhan N.F."/>
            <person name="Baker D."/>
            <person name="Gharbi K."/>
            <person name="Hall N."/>
            <person name="Watson M."/>
            <person name="Adriaenssens E.M."/>
            <person name="Foster-Nyarko E."/>
            <person name="Jarju S."/>
            <person name="Secka A."/>
            <person name="Antonio M."/>
            <person name="Oren A."/>
            <person name="Chaudhuri R.R."/>
            <person name="La Ragione R."/>
            <person name="Hildebrand F."/>
            <person name="Pallen M.J."/>
        </authorList>
    </citation>
    <scope>NUCLEOTIDE SEQUENCE</scope>
    <source>
        <strain evidence="2">CHK183-6373</strain>
    </source>
</reference>
<sequence length="335" mass="36159">MREKTIFLVLALLFLIPCATGAESAPSQLLELLQDSLIAPYEEALPLVQRDCATTENDFIRLTVREALYDGIALHTLIEVAPVREGEWIVIEDRAPASPAPTETPSYPGKPRIVTVESYSTQSIRQGASVLLYQHSPSHNAPFATRSIAVESGGTQLLLSCPVQKSILSATPLLKDANVGDFLHIASARLVRTPLSLYLETDCSVDLSRAPHIAPRLLPYLTYYSSSGFFGTPDDLYAHLDPACEATESPIAMYGSAAAALGKQPCPHCGEVDDTLIYSGAYCSFALADADGNLLPLRERTSCSTTLLPDSFDENSAAYLAVFYGGEQLAMLSVR</sequence>
<dbReference type="EMBL" id="DVOT01000242">
    <property type="protein sequence ID" value="HIV28923.1"/>
    <property type="molecule type" value="Genomic_DNA"/>
</dbReference>
<keyword evidence="1" id="KW-0732">Signal</keyword>
<protein>
    <submittedName>
        <fullName evidence="2">Uncharacterized protein</fullName>
    </submittedName>
</protein>
<evidence type="ECO:0000313" key="3">
    <source>
        <dbReference type="Proteomes" id="UP000886884"/>
    </source>
</evidence>
<name>A0A9D1P9B5_9FIRM</name>
<evidence type="ECO:0000313" key="2">
    <source>
        <dbReference type="EMBL" id="HIV28923.1"/>
    </source>
</evidence>